<sequence>MKKLFLPIDNSPLIIFRIFFGFLLAAETFGAILTGWVKENFIKPQFTFSHIGMEWLQPLPGYGMYFYFATMGVLGILVMLGWKYKWSLSAFTVLWTLTYWMQKTSYNNHYYMLVLVCLIMIFLPANRYASLDAKQNPEIKSLTMPQWCSLVMILQVAIVYFFATVSKFYPDWLDGTFTKNLLANKSSYPFIRNIFNQKWFYLFIAYSGILFDMLIVPMLLWKKTRTLAFIASLLFHLFNAITLQIGIFPFFALSFAVFFYPPEKIRALFFKKKPKPEGNEPIYQNKSILFYFFIPYFLIQIALPVRHWFIKGDVLWTEEGHRLSWRMMLRSRTGYSTYKVIDKKTGERLPYSLYSSLTDKQIAMVADKPDAIWQMAQRIKKVFAKQGKDVSVFVDCHVSINGKPYKQLIDPTVDLAAAKWDYFGHNDWILLYDENNIPVKSAPLN</sequence>
<dbReference type="Proteomes" id="UP000233767">
    <property type="component" value="Unassembled WGS sequence"/>
</dbReference>
<dbReference type="EMBL" id="PJND01000007">
    <property type="protein sequence ID" value="PKW28700.1"/>
    <property type="molecule type" value="Genomic_DNA"/>
</dbReference>
<feature type="transmembrane region" description="Helical" evidence="7">
    <location>
        <begin position="108"/>
        <end position="126"/>
    </location>
</feature>
<evidence type="ECO:0000259" key="8">
    <source>
        <dbReference type="SMART" id="SM00752"/>
    </source>
</evidence>
<keyword evidence="11" id="KW-1185">Reference proteome</keyword>
<feature type="domain" description="HTTM-like" evidence="8">
    <location>
        <begin position="5"/>
        <end position="264"/>
    </location>
</feature>
<protein>
    <submittedName>
        <fullName evidence="10">Vitamin K-dependent gamma-carboxylase-like protein</fullName>
    </submittedName>
</protein>
<feature type="transmembrane region" description="Helical" evidence="7">
    <location>
        <begin position="62"/>
        <end position="79"/>
    </location>
</feature>
<dbReference type="GO" id="GO:0019842">
    <property type="term" value="F:vitamin binding"/>
    <property type="evidence" value="ECO:0007669"/>
    <property type="project" value="TreeGrafter"/>
</dbReference>
<dbReference type="InterPro" id="IPR007782">
    <property type="entry name" value="VKG_COase"/>
</dbReference>
<dbReference type="EMBL" id="RCCB01000010">
    <property type="protein sequence ID" value="RLJ35795.1"/>
    <property type="molecule type" value="Genomic_DNA"/>
</dbReference>
<name>A0A497V5G8_9FLAO</name>
<dbReference type="SMART" id="SM00752">
    <property type="entry name" value="HTTM"/>
    <property type="match status" value="1"/>
</dbReference>
<dbReference type="RefSeq" id="WP_101470859.1">
    <property type="nucleotide sequence ID" value="NZ_PJND01000007.1"/>
</dbReference>
<accession>A0A497V5G8</accession>
<evidence type="ECO:0000256" key="4">
    <source>
        <dbReference type="ARBA" id="ARBA00023136"/>
    </source>
</evidence>
<evidence type="ECO:0000256" key="6">
    <source>
        <dbReference type="ARBA" id="ARBA00023239"/>
    </source>
</evidence>
<dbReference type="InterPro" id="IPR053935">
    <property type="entry name" value="VKGC_lumenal_dom"/>
</dbReference>
<evidence type="ECO:0000256" key="3">
    <source>
        <dbReference type="ARBA" id="ARBA00022989"/>
    </source>
</evidence>
<keyword evidence="6" id="KW-0456">Lyase</keyword>
<feature type="transmembrane region" description="Helical" evidence="7">
    <location>
        <begin position="288"/>
        <end position="305"/>
    </location>
</feature>
<dbReference type="InterPro" id="IPR053934">
    <property type="entry name" value="HTTM_dom"/>
</dbReference>
<evidence type="ECO:0000256" key="5">
    <source>
        <dbReference type="ARBA" id="ARBA00023157"/>
    </source>
</evidence>
<feature type="transmembrane region" description="Helical" evidence="7">
    <location>
        <begin position="12"/>
        <end position="37"/>
    </location>
</feature>
<dbReference type="Pfam" id="PF05090">
    <property type="entry name" value="HTTM"/>
    <property type="match status" value="1"/>
</dbReference>
<evidence type="ECO:0000256" key="7">
    <source>
        <dbReference type="SAM" id="Phobius"/>
    </source>
</evidence>
<keyword evidence="4 7" id="KW-0472">Membrane</keyword>
<dbReference type="Pfam" id="PF22777">
    <property type="entry name" value="VKGC_lumenal_dom"/>
    <property type="match status" value="1"/>
</dbReference>
<comment type="caution">
    <text evidence="10">The sequence shown here is derived from an EMBL/GenBank/DDBJ whole genome shotgun (WGS) entry which is preliminary data.</text>
</comment>
<dbReference type="InterPro" id="IPR011020">
    <property type="entry name" value="HTTM-like"/>
</dbReference>
<reference evidence="9 11" key="1">
    <citation type="submission" date="2017-12" db="EMBL/GenBank/DDBJ databases">
        <title>Genomic Encyclopedia of Type Strains, Phase III (KMG-III): the genomes of soil and plant-associated and newly described type strains.</title>
        <authorList>
            <person name="Whitman W."/>
        </authorList>
    </citation>
    <scope>NUCLEOTIDE SEQUENCE [LARGE SCALE GENOMIC DNA]</scope>
    <source>
        <strain evidence="9 11">IP-10</strain>
    </source>
</reference>
<feature type="transmembrane region" description="Helical" evidence="7">
    <location>
        <begin position="199"/>
        <end position="221"/>
    </location>
</feature>
<dbReference type="GO" id="GO:0008488">
    <property type="term" value="F:gamma-glutamyl carboxylase activity"/>
    <property type="evidence" value="ECO:0007669"/>
    <property type="project" value="InterPro"/>
</dbReference>
<evidence type="ECO:0000313" key="9">
    <source>
        <dbReference type="EMBL" id="PKW28700.1"/>
    </source>
</evidence>
<evidence type="ECO:0000313" key="10">
    <source>
        <dbReference type="EMBL" id="RLJ35795.1"/>
    </source>
</evidence>
<dbReference type="AlphaFoldDB" id="A0A497V5G8"/>
<dbReference type="PANTHER" id="PTHR12639">
    <property type="entry name" value="VITAMIN K-DEPENDENT GAMMA-CARBOXYLASE"/>
    <property type="match status" value="1"/>
</dbReference>
<feature type="transmembrane region" description="Helical" evidence="7">
    <location>
        <begin position="233"/>
        <end position="260"/>
    </location>
</feature>
<evidence type="ECO:0000256" key="1">
    <source>
        <dbReference type="ARBA" id="ARBA00004127"/>
    </source>
</evidence>
<dbReference type="PANTHER" id="PTHR12639:SF7">
    <property type="entry name" value="HTTM DOMAIN-CONTAINING PROTEIN"/>
    <property type="match status" value="1"/>
</dbReference>
<reference evidence="10 12" key="2">
    <citation type="submission" date="2018-10" db="EMBL/GenBank/DDBJ databases">
        <title>Genomic Encyclopedia of Archaeal and Bacterial Type Strains, Phase II (KMG-II): from individual species to whole genera.</title>
        <authorList>
            <person name="Goeker M."/>
        </authorList>
    </citation>
    <scope>NUCLEOTIDE SEQUENCE [LARGE SCALE GENOMIC DNA]</scope>
    <source>
        <strain evidence="10 12">DSM 21886</strain>
    </source>
</reference>
<proteinExistence type="predicted"/>
<dbReference type="Proteomes" id="UP000275027">
    <property type="component" value="Unassembled WGS sequence"/>
</dbReference>
<keyword evidence="3 7" id="KW-1133">Transmembrane helix</keyword>
<keyword evidence="2 7" id="KW-0812">Transmembrane</keyword>
<feature type="transmembrane region" description="Helical" evidence="7">
    <location>
        <begin position="147"/>
        <end position="169"/>
    </location>
</feature>
<evidence type="ECO:0000313" key="11">
    <source>
        <dbReference type="Proteomes" id="UP000233767"/>
    </source>
</evidence>
<comment type="subcellular location">
    <subcellularLocation>
        <location evidence="1">Endomembrane system</location>
        <topology evidence="1">Multi-pass membrane protein</topology>
    </subcellularLocation>
</comment>
<organism evidence="10 12">
    <name type="scientific">Flavobacterium lindanitolerans</name>
    <dbReference type="NCBI Taxonomy" id="428988"/>
    <lineage>
        <taxon>Bacteria</taxon>
        <taxon>Pseudomonadati</taxon>
        <taxon>Bacteroidota</taxon>
        <taxon>Flavobacteriia</taxon>
        <taxon>Flavobacteriales</taxon>
        <taxon>Flavobacteriaceae</taxon>
        <taxon>Flavobacterium</taxon>
    </lineage>
</organism>
<gene>
    <name evidence="9" type="ORF">B0G92_0325</name>
    <name evidence="10" type="ORF">CLV50_1179</name>
</gene>
<evidence type="ECO:0000313" key="12">
    <source>
        <dbReference type="Proteomes" id="UP000275027"/>
    </source>
</evidence>
<keyword evidence="5" id="KW-1015">Disulfide bond</keyword>
<evidence type="ECO:0000256" key="2">
    <source>
        <dbReference type="ARBA" id="ARBA00022692"/>
    </source>
</evidence>
<dbReference type="GO" id="GO:0012505">
    <property type="term" value="C:endomembrane system"/>
    <property type="evidence" value="ECO:0007669"/>
    <property type="project" value="UniProtKB-SubCell"/>
</dbReference>